<dbReference type="AlphaFoldDB" id="A0A4Y2RIH6"/>
<evidence type="ECO:0000313" key="2">
    <source>
        <dbReference type="Proteomes" id="UP000499080"/>
    </source>
</evidence>
<sequence length="86" mass="9777">MGIVMTEHDTITQHARAFTSDNFRWPSDYSLFPKLRGHLSGTKFSSDSDVKTAAEKCGREFYPAGVNELVLRSDKCLNIFDDDMEK</sequence>
<dbReference type="Proteomes" id="UP000499080">
    <property type="component" value="Unassembled WGS sequence"/>
</dbReference>
<reference evidence="1 2" key="1">
    <citation type="journal article" date="2019" name="Sci. Rep.">
        <title>Orb-weaving spider Araneus ventricosus genome elucidates the spidroin gene catalogue.</title>
        <authorList>
            <person name="Kono N."/>
            <person name="Nakamura H."/>
            <person name="Ohtoshi R."/>
            <person name="Moran D.A.P."/>
            <person name="Shinohara A."/>
            <person name="Yoshida Y."/>
            <person name="Fujiwara M."/>
            <person name="Mori M."/>
            <person name="Tomita M."/>
            <person name="Arakawa K."/>
        </authorList>
    </citation>
    <scope>NUCLEOTIDE SEQUENCE [LARGE SCALE GENOMIC DNA]</scope>
</reference>
<dbReference type="OrthoDB" id="616263at2759"/>
<accession>A0A4Y2RIH6</accession>
<evidence type="ECO:0000313" key="1">
    <source>
        <dbReference type="EMBL" id="GBN75431.1"/>
    </source>
</evidence>
<organism evidence="1 2">
    <name type="scientific">Araneus ventricosus</name>
    <name type="common">Orbweaver spider</name>
    <name type="synonym">Epeira ventricosa</name>
    <dbReference type="NCBI Taxonomy" id="182803"/>
    <lineage>
        <taxon>Eukaryota</taxon>
        <taxon>Metazoa</taxon>
        <taxon>Ecdysozoa</taxon>
        <taxon>Arthropoda</taxon>
        <taxon>Chelicerata</taxon>
        <taxon>Arachnida</taxon>
        <taxon>Araneae</taxon>
        <taxon>Araneomorphae</taxon>
        <taxon>Entelegynae</taxon>
        <taxon>Araneoidea</taxon>
        <taxon>Araneidae</taxon>
        <taxon>Araneus</taxon>
    </lineage>
</organism>
<keyword evidence="2" id="KW-1185">Reference proteome</keyword>
<protein>
    <submittedName>
        <fullName evidence="1">Uncharacterized protein</fullName>
    </submittedName>
</protein>
<proteinExistence type="predicted"/>
<name>A0A4Y2RIH6_ARAVE</name>
<dbReference type="EMBL" id="BGPR01145203">
    <property type="protein sequence ID" value="GBN75431.1"/>
    <property type="molecule type" value="Genomic_DNA"/>
</dbReference>
<gene>
    <name evidence="1" type="ORF">AVEN_102248_1</name>
</gene>
<comment type="caution">
    <text evidence="1">The sequence shown here is derived from an EMBL/GenBank/DDBJ whole genome shotgun (WGS) entry which is preliminary data.</text>
</comment>